<evidence type="ECO:0000256" key="6">
    <source>
        <dbReference type="ARBA" id="ARBA00023136"/>
    </source>
</evidence>
<feature type="transmembrane region" description="Helical" evidence="7">
    <location>
        <begin position="84"/>
        <end position="100"/>
    </location>
</feature>
<evidence type="ECO:0000256" key="1">
    <source>
        <dbReference type="ARBA" id="ARBA00004477"/>
    </source>
</evidence>
<dbReference type="GO" id="GO:0005789">
    <property type="term" value="C:endoplasmic reticulum membrane"/>
    <property type="evidence" value="ECO:0007669"/>
    <property type="project" value="UniProtKB-SubCell"/>
</dbReference>
<reference evidence="8 9" key="1">
    <citation type="submission" date="2024-08" db="EMBL/GenBank/DDBJ databases">
        <title>Gnathostoma spinigerum genome.</title>
        <authorList>
            <person name="Gonzalez-Bertolin B."/>
            <person name="Monzon S."/>
            <person name="Zaballos A."/>
            <person name="Jimenez P."/>
            <person name="Dekumyoy P."/>
            <person name="Varona S."/>
            <person name="Cuesta I."/>
            <person name="Sumanam S."/>
            <person name="Adisakwattana P."/>
            <person name="Gasser R.B."/>
            <person name="Hernandez-Gonzalez A."/>
            <person name="Young N.D."/>
            <person name="Perteguer M.J."/>
        </authorList>
    </citation>
    <scope>NUCLEOTIDE SEQUENCE [LARGE SCALE GENOMIC DNA]</scope>
    <source>
        <strain evidence="8">AL3</strain>
        <tissue evidence="8">Liver</tissue>
    </source>
</reference>
<feature type="transmembrane region" description="Helical" evidence="7">
    <location>
        <begin position="224"/>
        <end position="243"/>
    </location>
</feature>
<dbReference type="Pfam" id="PF07086">
    <property type="entry name" value="Jagunal"/>
    <property type="match status" value="1"/>
</dbReference>
<comment type="subcellular location">
    <subcellularLocation>
        <location evidence="1">Endoplasmic reticulum membrane</location>
        <topology evidence="1">Multi-pass membrane protein</topology>
    </subcellularLocation>
</comment>
<gene>
    <name evidence="8" type="ORF">AB6A40_010548</name>
</gene>
<proteinExistence type="inferred from homology"/>
<dbReference type="PANTHER" id="PTHR20955:SF1">
    <property type="entry name" value="PROTEIN JAGUNAL HOMOLOG 1"/>
    <property type="match status" value="1"/>
</dbReference>
<keyword evidence="5 7" id="KW-1133">Transmembrane helix</keyword>
<protein>
    <submittedName>
        <fullName evidence="8">Uncharacterized protein</fullName>
    </submittedName>
</protein>
<keyword evidence="6 7" id="KW-0472">Membrane</keyword>
<feature type="transmembrane region" description="Helical" evidence="7">
    <location>
        <begin position="157"/>
        <end position="181"/>
    </location>
</feature>
<comment type="similarity">
    <text evidence="2">Belongs to the jagunal family.</text>
</comment>
<name>A0ABD6F1S1_9BILA</name>
<dbReference type="Proteomes" id="UP001608902">
    <property type="component" value="Unassembled WGS sequence"/>
</dbReference>
<dbReference type="PANTHER" id="PTHR20955">
    <property type="entry name" value="PROTEIN JAGUNAL HOMOLOG 1"/>
    <property type="match status" value="1"/>
</dbReference>
<dbReference type="AlphaFoldDB" id="A0ABD6F1S1"/>
<feature type="transmembrane region" description="Helical" evidence="7">
    <location>
        <begin position="193"/>
        <end position="212"/>
    </location>
</feature>
<dbReference type="EMBL" id="JBGFUD010014044">
    <property type="protein sequence ID" value="MFH4983839.1"/>
    <property type="molecule type" value="Genomic_DNA"/>
</dbReference>
<dbReference type="InterPro" id="IPR009787">
    <property type="entry name" value="Jagunal"/>
</dbReference>
<keyword evidence="3 7" id="KW-0812">Transmembrane</keyword>
<evidence type="ECO:0000256" key="5">
    <source>
        <dbReference type="ARBA" id="ARBA00022989"/>
    </source>
</evidence>
<evidence type="ECO:0000313" key="9">
    <source>
        <dbReference type="Proteomes" id="UP001608902"/>
    </source>
</evidence>
<evidence type="ECO:0000256" key="7">
    <source>
        <dbReference type="SAM" id="Phobius"/>
    </source>
</evidence>
<keyword evidence="9" id="KW-1185">Reference proteome</keyword>
<comment type="caution">
    <text evidence="8">The sequence shown here is derived from an EMBL/GenBank/DDBJ whole genome shotgun (WGS) entry which is preliminary data.</text>
</comment>
<keyword evidence="4" id="KW-0256">Endoplasmic reticulum</keyword>
<evidence type="ECO:0000256" key="4">
    <source>
        <dbReference type="ARBA" id="ARBA00022824"/>
    </source>
</evidence>
<sequence length="244" mass="28199">MSSRFGPRAAGTDGTDFKHRQKIAAHYQISVQYKAYLKWLFALHGLVLIVMWAKVGGEFLVTELGISWRSFQALDLPSAYPWEYVWTLSFIPIVFGLASFPRNKVRLLRYSYYAQFVTGILPCAIGIGSQLPELMAYLRNMKDSQTLTLHHTFPMVILWYIFFLIAFQIHGFAMYCAYHLTIAWEPPKKTEQLHGCIFIFVLVTSVVFGILYERMCFHVPRIDALLVLFTIMNVCILVFEFALK</sequence>
<evidence type="ECO:0000256" key="2">
    <source>
        <dbReference type="ARBA" id="ARBA00008462"/>
    </source>
</evidence>
<evidence type="ECO:0000313" key="8">
    <source>
        <dbReference type="EMBL" id="MFH4983839.1"/>
    </source>
</evidence>
<feature type="transmembrane region" description="Helical" evidence="7">
    <location>
        <begin position="36"/>
        <end position="55"/>
    </location>
</feature>
<organism evidence="8 9">
    <name type="scientific">Gnathostoma spinigerum</name>
    <dbReference type="NCBI Taxonomy" id="75299"/>
    <lineage>
        <taxon>Eukaryota</taxon>
        <taxon>Metazoa</taxon>
        <taxon>Ecdysozoa</taxon>
        <taxon>Nematoda</taxon>
        <taxon>Chromadorea</taxon>
        <taxon>Rhabditida</taxon>
        <taxon>Spirurina</taxon>
        <taxon>Gnathostomatomorpha</taxon>
        <taxon>Gnathostomatoidea</taxon>
        <taxon>Gnathostomatidae</taxon>
        <taxon>Gnathostoma</taxon>
    </lineage>
</organism>
<evidence type="ECO:0000256" key="3">
    <source>
        <dbReference type="ARBA" id="ARBA00022692"/>
    </source>
</evidence>
<accession>A0ABD6F1S1</accession>